<organism evidence="4 5">
    <name type="scientific">Cirrhinus mrigala</name>
    <name type="common">Mrigala</name>
    <dbReference type="NCBI Taxonomy" id="683832"/>
    <lineage>
        <taxon>Eukaryota</taxon>
        <taxon>Metazoa</taxon>
        <taxon>Chordata</taxon>
        <taxon>Craniata</taxon>
        <taxon>Vertebrata</taxon>
        <taxon>Euteleostomi</taxon>
        <taxon>Actinopterygii</taxon>
        <taxon>Neopterygii</taxon>
        <taxon>Teleostei</taxon>
        <taxon>Ostariophysi</taxon>
        <taxon>Cypriniformes</taxon>
        <taxon>Cyprinidae</taxon>
        <taxon>Labeoninae</taxon>
        <taxon>Labeonini</taxon>
        <taxon>Cirrhinus</taxon>
    </lineage>
</organism>
<dbReference type="SUPFAM" id="SSF57756">
    <property type="entry name" value="Retrovirus zinc finger-like domains"/>
    <property type="match status" value="1"/>
</dbReference>
<dbReference type="GO" id="GO:0008270">
    <property type="term" value="F:zinc ion binding"/>
    <property type="evidence" value="ECO:0007669"/>
    <property type="project" value="UniProtKB-KW"/>
</dbReference>
<dbReference type="PROSITE" id="PS50158">
    <property type="entry name" value="ZF_CCHC"/>
    <property type="match status" value="1"/>
</dbReference>
<evidence type="ECO:0000313" key="4">
    <source>
        <dbReference type="EMBL" id="KAL0187223.1"/>
    </source>
</evidence>
<dbReference type="EMBL" id="JAMKFB020000008">
    <property type="protein sequence ID" value="KAL0187223.1"/>
    <property type="molecule type" value="Genomic_DNA"/>
</dbReference>
<evidence type="ECO:0000259" key="3">
    <source>
        <dbReference type="PROSITE" id="PS50158"/>
    </source>
</evidence>
<gene>
    <name evidence="4" type="ORF">M9458_018893</name>
</gene>
<dbReference type="InterPro" id="IPR048270">
    <property type="entry name" value="PNMA_C"/>
</dbReference>
<dbReference type="Pfam" id="PF14893">
    <property type="entry name" value="PNMA"/>
    <property type="match status" value="1"/>
</dbReference>
<reference evidence="4 5" key="1">
    <citation type="submission" date="2024-05" db="EMBL/GenBank/DDBJ databases">
        <title>Genome sequencing and assembly of Indian major carp, Cirrhinus mrigala (Hamilton, 1822).</title>
        <authorList>
            <person name="Mohindra V."/>
            <person name="Chowdhury L.M."/>
            <person name="Lal K."/>
            <person name="Jena J.K."/>
        </authorList>
    </citation>
    <scope>NUCLEOTIDE SEQUENCE [LARGE SCALE GENOMIC DNA]</scope>
    <source>
        <strain evidence="4">CM1030</strain>
        <tissue evidence="4">Blood</tissue>
    </source>
</reference>
<feature type="domain" description="CCHC-type" evidence="3">
    <location>
        <begin position="585"/>
        <end position="600"/>
    </location>
</feature>
<evidence type="ECO:0000256" key="1">
    <source>
        <dbReference type="PROSITE-ProRule" id="PRU00047"/>
    </source>
</evidence>
<dbReference type="PANTHER" id="PTHR23095:SF53">
    <property type="entry name" value="ZINC FINGER CCHC DOMAIN-CONTAINING PROTEIN 12-LIKE"/>
    <property type="match status" value="1"/>
</dbReference>
<accession>A0ABD0QLV6</accession>
<evidence type="ECO:0000313" key="5">
    <source>
        <dbReference type="Proteomes" id="UP001529510"/>
    </source>
</evidence>
<feature type="region of interest" description="Disordered" evidence="2">
    <location>
        <begin position="599"/>
        <end position="633"/>
    </location>
</feature>
<evidence type="ECO:0000256" key="2">
    <source>
        <dbReference type="SAM" id="MobiDB-lite"/>
    </source>
</evidence>
<dbReference type="InterPro" id="IPR026523">
    <property type="entry name" value="PNMA"/>
</dbReference>
<keyword evidence="1" id="KW-0862">Zinc</keyword>
<proteinExistence type="predicted"/>
<feature type="region of interest" description="Disordered" evidence="2">
    <location>
        <begin position="535"/>
        <end position="575"/>
    </location>
</feature>
<keyword evidence="1" id="KW-0479">Metal-binding</keyword>
<keyword evidence="1" id="KW-0863">Zinc-finger</keyword>
<feature type="compositionally biased region" description="Polar residues" evidence="2">
    <location>
        <begin position="552"/>
        <end position="561"/>
    </location>
</feature>
<comment type="caution">
    <text evidence="4">The sequence shown here is derived from an EMBL/GenBank/DDBJ whole genome shotgun (WGS) entry which is preliminary data.</text>
</comment>
<dbReference type="InterPro" id="IPR001878">
    <property type="entry name" value="Znf_CCHC"/>
</dbReference>
<protein>
    <recommendedName>
        <fullName evidence="3">CCHC-type domain-containing protein</fullName>
    </recommendedName>
</protein>
<dbReference type="InterPro" id="IPR036875">
    <property type="entry name" value="Znf_CCHC_sf"/>
</dbReference>
<dbReference type="AlphaFoldDB" id="A0ABD0QLV6"/>
<keyword evidence="5" id="KW-1185">Reference proteome</keyword>
<dbReference type="PANTHER" id="PTHR23095">
    <property type="entry name" value="PARANEOPLASTIC ANTIGEN"/>
    <property type="match status" value="1"/>
</dbReference>
<feature type="region of interest" description="Disordered" evidence="2">
    <location>
        <begin position="456"/>
        <end position="481"/>
    </location>
</feature>
<sequence>MDVVERENVNVQNAVIVSGITLTELDQVLETYLLRFGSVRRKLVIEDPDSDFHHNAVVEFTHDSAMCNLEPQLPLTIVSPTDPDTVFRVRTLASVHTLTTSSAIAECPDKLQAAASADRESPQDVLQESIKLGGMRTLNDVSLGTASGLERRPSEINLLTHAASTPQRLERCNSPPVLRIEPENPVKATLSTMSPRCSNDADISSAETISVKLPMSAVQPPGIQRVVMEHIVRTSDSVSPHNASFRLKAFSGRSPRPSNEPDFDTWRASVDYLLNDPFLPESHKMRKILDSLLPPASDIIKHVNPNAPSSECLRLLESVYGSVEDGDELLAKFISTLQNPGERSSAYLHRLHVILCATIRRGGIAESERDRCLLKQFCRGCWDNSLIVDLQLEKRKADPPPFAELAILIRTIEEKQTSKEERMRKHLGVSKHPSVPLKLKTVTHQQSVYPCRTFEEDVTETPTPGNAKQKASKQKGKTQCPEMSEVGALKKEIAALQSQIIAIRTTADQKVKERAETNELEELRKQIAELKVQVATSGAQRNHPERPPHLRNSLSRSTVNEVSRKENERPQYAEMRSNRPRPWYCFRCGDDGHLAINCENGPNPSRVEEKRRNGIFKMEQQQADGDWAEETKP</sequence>
<feature type="compositionally biased region" description="Basic and acidic residues" evidence="2">
    <location>
        <begin position="562"/>
        <end position="571"/>
    </location>
</feature>
<name>A0ABD0QLV6_CIRMR</name>
<dbReference type="Proteomes" id="UP001529510">
    <property type="component" value="Unassembled WGS sequence"/>
</dbReference>